<dbReference type="Proteomes" id="UP000017243">
    <property type="component" value="Unassembled WGS sequence"/>
</dbReference>
<dbReference type="GO" id="GO:0016757">
    <property type="term" value="F:glycosyltransferase activity"/>
    <property type="evidence" value="ECO:0007669"/>
    <property type="project" value="InterPro"/>
</dbReference>
<protein>
    <submittedName>
        <fullName evidence="3">Capsular polysaccharide biosynthesis protein</fullName>
    </submittedName>
</protein>
<organism evidence="3 4">
    <name type="scientific">Lactobacillus helveticus CIRM-BIA 953</name>
    <dbReference type="NCBI Taxonomy" id="1226335"/>
    <lineage>
        <taxon>Bacteria</taxon>
        <taxon>Bacillati</taxon>
        <taxon>Bacillota</taxon>
        <taxon>Bacilli</taxon>
        <taxon>Lactobacillales</taxon>
        <taxon>Lactobacillaceae</taxon>
        <taxon>Lactobacillus</taxon>
    </lineage>
</organism>
<gene>
    <name evidence="3" type="ORF">LHCIRMBIA953_02250</name>
</gene>
<feature type="domain" description="Glycosyltransferase subfamily 4-like N-terminal" evidence="2">
    <location>
        <begin position="70"/>
        <end position="180"/>
    </location>
</feature>
<dbReference type="Pfam" id="PF00534">
    <property type="entry name" value="Glycos_transf_1"/>
    <property type="match status" value="1"/>
</dbReference>
<dbReference type="InterPro" id="IPR028098">
    <property type="entry name" value="Glyco_trans_4-like_N"/>
</dbReference>
<proteinExistence type="predicted"/>
<accession>U4QMF4</accession>
<dbReference type="InterPro" id="IPR050194">
    <property type="entry name" value="Glycosyltransferase_grp1"/>
</dbReference>
<dbReference type="PANTHER" id="PTHR45947:SF3">
    <property type="entry name" value="SULFOQUINOVOSYL TRANSFERASE SQD2"/>
    <property type="match status" value="1"/>
</dbReference>
<evidence type="ECO:0000259" key="1">
    <source>
        <dbReference type="Pfam" id="PF00534"/>
    </source>
</evidence>
<dbReference type="SUPFAM" id="SSF53756">
    <property type="entry name" value="UDP-Glycosyltransferase/glycogen phosphorylase"/>
    <property type="match status" value="1"/>
</dbReference>
<evidence type="ECO:0000313" key="4">
    <source>
        <dbReference type="Proteomes" id="UP000017243"/>
    </source>
</evidence>
<evidence type="ECO:0000313" key="3">
    <source>
        <dbReference type="EMBL" id="CDI43044.1"/>
    </source>
</evidence>
<evidence type="ECO:0000259" key="2">
    <source>
        <dbReference type="Pfam" id="PF13439"/>
    </source>
</evidence>
<dbReference type="Gene3D" id="3.40.50.2000">
    <property type="entry name" value="Glycogen Phosphorylase B"/>
    <property type="match status" value="2"/>
</dbReference>
<dbReference type="EMBL" id="CBUH010000146">
    <property type="protein sequence ID" value="CDI43044.1"/>
    <property type="molecule type" value="Genomic_DNA"/>
</dbReference>
<feature type="domain" description="Glycosyl transferase family 1" evidence="1">
    <location>
        <begin position="192"/>
        <end position="313"/>
    </location>
</feature>
<dbReference type="PANTHER" id="PTHR45947">
    <property type="entry name" value="SULFOQUINOVOSYL TRANSFERASE SQD2"/>
    <property type="match status" value="1"/>
</dbReference>
<sequence length="370" mass="42729">MSYRVLEVNVDDRGRSGVYSLVTNVIKNKNENINIDIAAFEDFENKDNILELKQYGTHVENVGYHGCKLIKQYIIYRNLLKYLKKNKYDCVHIHSDVANKLFIGGLAAKKAGVKKIIFHSHASEVDGKYRNIKRFLHKASRKRLKKIGTKFVACSDLARQWMYPNINKDKVIIIKNGIDLLKYRFNEKNRLEVRKNLGLNNKFVIGHVGRFSYQKNHEFLIKVFKKVVNKKNNAYLLLVGEGPDKKKIETLVNKEGLTSYVKFYGISNHVENLLQGMDVFLLPSHFEGLPIVGVEAQAAGLPVIFSDKITKEAKLTNNVKYLPINDIDQIKWTKLIMSYLDAPRKDTYNELKAKHFDISDTLKQFLSLYK</sequence>
<dbReference type="Pfam" id="PF13439">
    <property type="entry name" value="Glyco_transf_4"/>
    <property type="match status" value="1"/>
</dbReference>
<comment type="caution">
    <text evidence="3">The sequence shown here is derived from an EMBL/GenBank/DDBJ whole genome shotgun (WGS) entry which is preliminary data.</text>
</comment>
<reference evidence="3 4" key="1">
    <citation type="submission" date="2013-09" db="EMBL/GenBank/DDBJ databases">
        <title>Draft Genome Sequence of five Lactobacillus helveticus strains CIRM-BIA 101T, 103, 104, 951 and 953 isolated from milk product.</title>
        <authorList>
            <person name="Valence F."/>
            <person name="Chuat V."/>
            <person name="Ma L."/>
            <person name="Creno S."/>
            <person name="Falentin H."/>
            <person name="Lortal S."/>
            <person name="Bizet C."/>
            <person name="Clermont D."/>
            <person name="Loux V."/>
            <person name="Bouchier C."/>
            <person name="Cousin S."/>
        </authorList>
    </citation>
    <scope>NUCLEOTIDE SEQUENCE [LARGE SCALE GENOMIC DNA]</scope>
    <source>
        <strain evidence="3 4">CIRM-BIA 953</strain>
    </source>
</reference>
<dbReference type="AlphaFoldDB" id="U4QMF4"/>
<dbReference type="InterPro" id="IPR001296">
    <property type="entry name" value="Glyco_trans_1"/>
</dbReference>
<name>U4QMF4_LACHE</name>
<dbReference type="RefSeq" id="WP_023061776.1">
    <property type="nucleotide sequence ID" value="NZ_CBUH010000146.1"/>
</dbReference>